<dbReference type="Pfam" id="PF01432">
    <property type="entry name" value="Peptidase_M3"/>
    <property type="match status" value="1"/>
</dbReference>
<comment type="cofactor">
    <cofactor evidence="7">
        <name>Zn(2+)</name>
        <dbReference type="ChEBI" id="CHEBI:29105"/>
    </cofactor>
    <text evidence="7">Binds 1 zinc ion.</text>
</comment>
<dbReference type="GO" id="GO:0046872">
    <property type="term" value="F:metal ion binding"/>
    <property type="evidence" value="ECO:0007669"/>
    <property type="project" value="UniProtKB-UniRule"/>
</dbReference>
<evidence type="ECO:0000256" key="4">
    <source>
        <dbReference type="ARBA" id="ARBA00022801"/>
    </source>
</evidence>
<evidence type="ECO:0000256" key="1">
    <source>
        <dbReference type="ARBA" id="ARBA00006040"/>
    </source>
</evidence>
<feature type="chain" id="PRO_5012813215" evidence="8">
    <location>
        <begin position="21"/>
        <end position="735"/>
    </location>
</feature>
<dbReference type="AlphaFoldDB" id="A0A2D0JR25"/>
<comment type="similarity">
    <text evidence="1 7">Belongs to the peptidase M3 family.</text>
</comment>
<keyword evidence="11" id="KW-1185">Reference proteome</keyword>
<evidence type="ECO:0000256" key="6">
    <source>
        <dbReference type="ARBA" id="ARBA00023049"/>
    </source>
</evidence>
<dbReference type="GO" id="GO:0004180">
    <property type="term" value="F:carboxypeptidase activity"/>
    <property type="evidence" value="ECO:0007669"/>
    <property type="project" value="UniProtKB-KW"/>
</dbReference>
<evidence type="ECO:0000256" key="7">
    <source>
        <dbReference type="RuleBase" id="RU003435"/>
    </source>
</evidence>
<reference evidence="10 11" key="1">
    <citation type="journal article" date="2017" name="Nat. Microbiol.">
        <title>Natural product diversity associated with the nematode symbionts Photorhabdus and Xenorhabdus.</title>
        <authorList>
            <person name="Tobias N.J."/>
            <person name="Wolff H."/>
            <person name="Djahanschiri B."/>
            <person name="Grundmann F."/>
            <person name="Kronenwerth M."/>
            <person name="Shi Y.M."/>
            <person name="Simonyi S."/>
            <person name="Grun P."/>
            <person name="Shapiro-Ilan D."/>
            <person name="Pidot S.J."/>
            <person name="Stinear T.P."/>
            <person name="Ebersberger I."/>
            <person name="Bode H.B."/>
        </authorList>
    </citation>
    <scope>NUCLEOTIDE SEQUENCE [LARGE SCALE GENOMIC DNA]</scope>
    <source>
        <strain evidence="10 11">DSM 17902</strain>
    </source>
</reference>
<dbReference type="NCBIfam" id="NF007624">
    <property type="entry name" value="PRK10280.1"/>
    <property type="match status" value="1"/>
</dbReference>
<evidence type="ECO:0000256" key="8">
    <source>
        <dbReference type="SAM" id="SignalP"/>
    </source>
</evidence>
<dbReference type="PANTHER" id="PTHR43660:SF1">
    <property type="entry name" value="DIPEPTIDYL CARBOXYPEPTIDASE"/>
    <property type="match status" value="1"/>
</dbReference>
<keyword evidence="8" id="KW-0732">Signal</keyword>
<keyword evidence="5 7" id="KW-0862">Zinc</keyword>
<evidence type="ECO:0000313" key="10">
    <source>
        <dbReference type="EMBL" id="PHM48809.1"/>
    </source>
</evidence>
<proteinExistence type="inferred from homology"/>
<keyword evidence="10" id="KW-0121">Carboxypeptidase</keyword>
<gene>
    <name evidence="10" type="ORF">Xmir_01953</name>
</gene>
<keyword evidence="6 7" id="KW-0482">Metalloprotease</keyword>
<dbReference type="Proteomes" id="UP000221980">
    <property type="component" value="Unassembled WGS sequence"/>
</dbReference>
<dbReference type="InterPro" id="IPR024077">
    <property type="entry name" value="Neurolysin/TOP_dom2"/>
</dbReference>
<keyword evidence="4 7" id="KW-0378">Hydrolase</keyword>
<feature type="signal peptide" evidence="8">
    <location>
        <begin position="1"/>
        <end position="20"/>
    </location>
</feature>
<dbReference type="FunFam" id="3.40.390.10:FF:000009">
    <property type="entry name" value="Oligopeptidase A"/>
    <property type="match status" value="1"/>
</dbReference>
<dbReference type="EMBL" id="NITZ01000008">
    <property type="protein sequence ID" value="PHM48809.1"/>
    <property type="molecule type" value="Genomic_DNA"/>
</dbReference>
<organism evidence="10 11">
    <name type="scientific">Xenorhabdus miraniensis</name>
    <dbReference type="NCBI Taxonomy" id="351674"/>
    <lineage>
        <taxon>Bacteria</taxon>
        <taxon>Pseudomonadati</taxon>
        <taxon>Pseudomonadota</taxon>
        <taxon>Gammaproteobacteria</taxon>
        <taxon>Enterobacterales</taxon>
        <taxon>Morganellaceae</taxon>
        <taxon>Xenorhabdus</taxon>
    </lineage>
</organism>
<evidence type="ECO:0000256" key="3">
    <source>
        <dbReference type="ARBA" id="ARBA00022723"/>
    </source>
</evidence>
<dbReference type="Gene3D" id="1.10.1370.10">
    <property type="entry name" value="Neurolysin, domain 3"/>
    <property type="match status" value="1"/>
</dbReference>
<dbReference type="CDD" id="cd06456">
    <property type="entry name" value="M3A_DCP"/>
    <property type="match status" value="1"/>
</dbReference>
<dbReference type="OrthoDB" id="9773538at2"/>
<dbReference type="GO" id="GO:0004222">
    <property type="term" value="F:metalloendopeptidase activity"/>
    <property type="evidence" value="ECO:0007669"/>
    <property type="project" value="InterPro"/>
</dbReference>
<feature type="domain" description="Peptidase M3A/M3B catalytic" evidence="9">
    <location>
        <begin position="280"/>
        <end position="728"/>
    </location>
</feature>
<dbReference type="GO" id="GO:0006508">
    <property type="term" value="P:proteolysis"/>
    <property type="evidence" value="ECO:0007669"/>
    <property type="project" value="UniProtKB-KW"/>
</dbReference>
<dbReference type="InterPro" id="IPR045090">
    <property type="entry name" value="Pept_M3A_M3B"/>
</dbReference>
<protein>
    <submittedName>
        <fullName evidence="10">Dipeptidyl carboxypeptidase II</fullName>
    </submittedName>
</protein>
<dbReference type="InterPro" id="IPR024079">
    <property type="entry name" value="MetalloPept_cat_dom_sf"/>
</dbReference>
<dbReference type="RefSeq" id="WP_099114189.1">
    <property type="nucleotide sequence ID" value="NZ_CAWNQI010000117.1"/>
</dbReference>
<dbReference type="Gene3D" id="1.20.1050.40">
    <property type="entry name" value="Endopeptidase. Chain P, domain 1"/>
    <property type="match status" value="1"/>
</dbReference>
<evidence type="ECO:0000256" key="5">
    <source>
        <dbReference type="ARBA" id="ARBA00022833"/>
    </source>
</evidence>
<dbReference type="Gene3D" id="3.40.390.10">
    <property type="entry name" value="Collagenase (Catalytic Domain)"/>
    <property type="match status" value="1"/>
</dbReference>
<keyword evidence="3 7" id="KW-0479">Metal-binding</keyword>
<comment type="caution">
    <text evidence="10">The sequence shown here is derived from an EMBL/GenBank/DDBJ whole genome shotgun (WGS) entry which is preliminary data.</text>
</comment>
<name>A0A2D0JR25_9GAMM</name>
<dbReference type="PANTHER" id="PTHR43660">
    <property type="entry name" value="DIPEPTIDYL CARBOXYPEPTIDASE"/>
    <property type="match status" value="1"/>
</dbReference>
<evidence type="ECO:0000313" key="11">
    <source>
        <dbReference type="Proteomes" id="UP000221980"/>
    </source>
</evidence>
<sequence length="735" mass="83142">MRLSTLVLAIGLALGTQAQAEENKLGSDHTNVSSDQVKEMSVTGEANQRQYKNKNPFFYPSVLPFQAPPFDKIKETDYAPAIAAGIKQKLKEVEKIANNPATPDFENTFIALEKSGATLTRVMNVFGAMTSANTTDRLQKLDEEIAPKLAAMNDEIMLNSKLFNRIKAIYQQRGTLNLDPESRRLVEVTYQSFELAGANLSDADKAKLKALNQEAATLSTQFSNKLLAATKNGALAIQDKARLNGLSDGEIAAAAQAASERKLDKQWLLVLQNTTQQPSLQDLKDRDTRKALFEASWIRAEKGDDNDTRQTLARLAKIRAEQAKLLGFPDYASWKLQNQMAKTPKTALKFLRDIVPAATARAEREAKDIQAVIDQQKGGFKLEAWDWPFYAEQVRKAKYDLDESQIKPYFELNNVLNNGVFYAANLLYGITFKERKDIPVYQSDVRVYEVFDKDGKPLALFYTDYFKRDNKGGGAWMSNFVDQSKLIGTKPVIYNVANFTKPAPGQPALLSYDDVITIFHEFGHALHGMFADQEYPSLSGTNTARDFVEFPSQFNEYWARDPKVFAHYAKHYQTGEAMPQALMDKINKADKFNKGYSMTELLSAALLDMHWHMLTADQPQQDVDKFEAESLQQDNIYISYVPPRYRSSYFKHIWGNGYAAGYYAYLWTEMLADDAFAWFTEHGGLTPENGQLFRDKVLSRGNSEDLEKLYINWRGKPPSIEPMLKNRGLKEQKQP</sequence>
<dbReference type="InterPro" id="IPR024080">
    <property type="entry name" value="Neurolysin/TOP_N"/>
</dbReference>
<accession>A0A2D0JR25</accession>
<dbReference type="InterPro" id="IPR034005">
    <property type="entry name" value="M3A_DCP"/>
</dbReference>
<evidence type="ECO:0000259" key="9">
    <source>
        <dbReference type="Pfam" id="PF01432"/>
    </source>
</evidence>
<dbReference type="InterPro" id="IPR001567">
    <property type="entry name" value="Pept_M3A_M3B_dom"/>
</dbReference>
<dbReference type="GO" id="GO:0005829">
    <property type="term" value="C:cytosol"/>
    <property type="evidence" value="ECO:0007669"/>
    <property type="project" value="TreeGrafter"/>
</dbReference>
<dbReference type="SUPFAM" id="SSF55486">
    <property type="entry name" value="Metalloproteases ('zincins'), catalytic domain"/>
    <property type="match status" value="1"/>
</dbReference>
<keyword evidence="2 7" id="KW-0645">Protease</keyword>
<evidence type="ECO:0000256" key="2">
    <source>
        <dbReference type="ARBA" id="ARBA00022670"/>
    </source>
</evidence>